<dbReference type="Pfam" id="PF01717">
    <property type="entry name" value="Meth_synt_2"/>
    <property type="match status" value="1"/>
</dbReference>
<evidence type="ECO:0000256" key="8">
    <source>
        <dbReference type="ARBA" id="ARBA00022723"/>
    </source>
</evidence>
<comment type="function">
    <text evidence="1">Catalyzes the transfer of a methyl group from 5-methyltetrahydrofolate to homocysteine resulting in methionine formation.</text>
</comment>
<dbReference type="PANTHER" id="PTHR30519">
    <property type="entry name" value="5-METHYLTETRAHYDROPTEROYLTRIGLUTAMATE--HOMOCYSTEINE METHYLTRANSFERASE"/>
    <property type="match status" value="1"/>
</dbReference>
<gene>
    <name evidence="16" type="ordered locus">Spiaf_2290</name>
</gene>
<feature type="binding site" evidence="11">
    <location>
        <begin position="562"/>
        <end position="563"/>
    </location>
    <ligand>
        <name>5-methyltetrahydropteroyltri-L-glutamate</name>
        <dbReference type="ChEBI" id="CHEBI:58207"/>
    </ligand>
</feature>
<organism evidence="16 17">
    <name type="scientific">Spirochaeta africana (strain ATCC 700263 / DSM 8902 / Z-7692)</name>
    <dbReference type="NCBI Taxonomy" id="889378"/>
    <lineage>
        <taxon>Bacteria</taxon>
        <taxon>Pseudomonadati</taxon>
        <taxon>Spirochaetota</taxon>
        <taxon>Spirochaetia</taxon>
        <taxon>Spirochaetales</taxon>
        <taxon>Spirochaetaceae</taxon>
        <taxon>Spirochaeta</taxon>
    </lineage>
</organism>
<keyword evidence="17" id="KW-1185">Reference proteome</keyword>
<evidence type="ECO:0000256" key="12">
    <source>
        <dbReference type="PIRSR" id="PIRSR000382-2"/>
    </source>
</evidence>
<evidence type="ECO:0000256" key="1">
    <source>
        <dbReference type="ARBA" id="ARBA00002777"/>
    </source>
</evidence>
<feature type="binding site" evidence="11">
    <location>
        <begin position="478"/>
        <end position="480"/>
    </location>
    <ligand>
        <name>L-methionine</name>
        <dbReference type="ChEBI" id="CHEBI:57844"/>
    </ligand>
</feature>
<feature type="binding site" evidence="11">
    <location>
        <begin position="478"/>
        <end position="480"/>
    </location>
    <ligand>
        <name>L-homocysteine</name>
        <dbReference type="ChEBI" id="CHEBI:58199"/>
    </ligand>
</feature>
<evidence type="ECO:0000259" key="15">
    <source>
        <dbReference type="Pfam" id="PF08267"/>
    </source>
</evidence>
<dbReference type="UniPathway" id="UPA00051">
    <property type="reaction ID" value="UER00082"/>
</dbReference>
<keyword evidence="7" id="KW-0808">Transferase</keyword>
<keyword evidence="5" id="KW-0489">Methyltransferase</keyword>
<feature type="binding site" evidence="12">
    <location>
        <position position="690"/>
    </location>
    <ligand>
        <name>Zn(2+)</name>
        <dbReference type="ChEBI" id="CHEBI:29105"/>
        <label>1</label>
        <note>catalytic</note>
    </ligand>
</feature>
<feature type="binding site" evidence="11">
    <location>
        <position position="531"/>
    </location>
    <ligand>
        <name>L-methionine</name>
        <dbReference type="ChEBI" id="CHEBI:57844"/>
    </ligand>
</feature>
<evidence type="ECO:0000256" key="10">
    <source>
        <dbReference type="ARBA" id="ARBA00023167"/>
    </source>
</evidence>
<dbReference type="GO" id="GO:0009086">
    <property type="term" value="P:methionine biosynthetic process"/>
    <property type="evidence" value="ECO:0007669"/>
    <property type="project" value="UniProtKB-KW"/>
</dbReference>
<dbReference type="SUPFAM" id="SSF51726">
    <property type="entry name" value="UROD/MetE-like"/>
    <property type="match status" value="2"/>
</dbReference>
<feature type="binding site" evidence="12">
    <location>
        <position position="773"/>
    </location>
    <ligand>
        <name>Zn(2+)</name>
        <dbReference type="ChEBI" id="CHEBI:29105"/>
        <label>1</label>
        <note>catalytic</note>
    </ligand>
</feature>
<dbReference type="PATRIC" id="fig|889378.3.peg.2262"/>
<evidence type="ECO:0000256" key="13">
    <source>
        <dbReference type="PIRSR" id="PIRSR000382-3"/>
    </source>
</evidence>
<dbReference type="GO" id="GO:0008270">
    <property type="term" value="F:zinc ion binding"/>
    <property type="evidence" value="ECO:0007669"/>
    <property type="project" value="InterPro"/>
</dbReference>
<feature type="binding site" evidence="11">
    <location>
        <position position="19"/>
    </location>
    <ligand>
        <name>5-methyltetrahydropteroyltri-L-glutamate</name>
        <dbReference type="ChEBI" id="CHEBI:58207"/>
    </ligand>
</feature>
<dbReference type="AlphaFoldDB" id="H9ULD0"/>
<comment type="cofactor">
    <cofactor evidence="12">
        <name>Zn(2+)</name>
        <dbReference type="ChEBI" id="CHEBI:29105"/>
    </cofactor>
    <text evidence="12">Binds 2 Zn(2+) ions per subunit.</text>
</comment>
<dbReference type="Proteomes" id="UP000007383">
    <property type="component" value="Chromosome"/>
</dbReference>
<keyword evidence="10" id="KW-0486">Methionine biosynthesis</keyword>
<keyword evidence="8 12" id="KW-0479">Metal-binding</keyword>
<evidence type="ECO:0000256" key="5">
    <source>
        <dbReference type="ARBA" id="ARBA00022603"/>
    </source>
</evidence>
<dbReference type="NCBIfam" id="NF003556">
    <property type="entry name" value="PRK05222.1"/>
    <property type="match status" value="1"/>
</dbReference>
<proteinExistence type="inferred from homology"/>
<feature type="domain" description="Cobalamin-independent methionine synthase MetE C-terminal/archaeal" evidence="14">
    <location>
        <begin position="473"/>
        <end position="795"/>
    </location>
</feature>
<dbReference type="EMBL" id="CP003282">
    <property type="protein sequence ID" value="AFG38323.1"/>
    <property type="molecule type" value="Genomic_DNA"/>
</dbReference>
<name>H9ULD0_SPIAZ</name>
<comment type="similarity">
    <text evidence="3">Belongs to the vitamin-B12 independent methionine synthase family.</text>
</comment>
<sequence>MPKTHTLGLPRIGERRELKKALESYWNGMINRNQLREVGLEMQRLSLRYQRELDIVTVGDFSYYDRMLDTALLFDAVPQRFRGLGLYDRLNLGFALARGATHSDGDVEPLAMRKWFNTNYHYIVPELDSRCSFRLFPEDVRGQIRTARRELGPDTPLKYALIGPATFLYLSSLRETGGTGSAAGAACCAGDACGAAGQAGALELLPRLTTVYAELLGLLAQEGVAWVQLEEPILVLDSLSPEWLQGIEVSYRELQEIPQAPKTLLATYFEFANENLELIARLPVDAVHLDLVGSGWGQQVTAGAKPQTTQGSAINLDLSRLNGLPQQLSLGVLDGRGVWKADLDALLEQLRLFAHRRELLLAPSCSLLHLPYSLESEHGLVPEPLLAGLAFAREKLAELVLLRQALCAGDDAGFTPTGETQQALAEHRACRARCREYQEQQGCNAAPAQTAPARSPYARRAKLQHEKLQLPLLPSTTIGSFPQTPELRRVRRAFRRGEITGTAYTATIREEIARTIKEQEEIGLDVLVHGEPERNDMVEYFAGHLDGFAETGFGWVQSYGSRCVKPAIIWCDITRPEPITLEWIGYAQSCTDRPVKGMLTGPVTMVKWSFPRVDIPVRDQVFQTAAALAQEVRDLEAQGTSIIQIDEAAFKEAQPLKRLDWPGYAEWASAAFRRCSAGVQDSTQIHTHMCYSDFSTLLDAVAAMDADVLTIETSRSEMALLESLHQEAGLHELGPGVYDIHSPLIPSTEQLARRIRIALGHLPPERLWINPDCGLKTRRWDEVRAALRNMQQAAELVRAELQSGERTA</sequence>
<dbReference type="Pfam" id="PF08267">
    <property type="entry name" value="Meth_synt_1"/>
    <property type="match status" value="1"/>
</dbReference>
<comment type="pathway">
    <text evidence="2">Amino-acid biosynthesis; L-methionine biosynthesis via de novo pathway; L-methionine from L-homocysteine (MetE route): step 1/1.</text>
</comment>
<dbReference type="RefSeq" id="WP_014456305.1">
    <property type="nucleotide sequence ID" value="NC_017098.1"/>
</dbReference>
<evidence type="ECO:0000256" key="6">
    <source>
        <dbReference type="ARBA" id="ARBA00022605"/>
    </source>
</evidence>
<feature type="binding site" evidence="11">
    <location>
        <position position="646"/>
    </location>
    <ligand>
        <name>L-homocysteine</name>
        <dbReference type="ChEBI" id="CHEBI:58199"/>
    </ligand>
</feature>
<feature type="binding site" evidence="12">
    <location>
        <position position="712"/>
    </location>
    <ligand>
        <name>Zn(2+)</name>
        <dbReference type="ChEBI" id="CHEBI:29105"/>
        <label>1</label>
        <note>catalytic</note>
    </ligand>
</feature>
<keyword evidence="6" id="KW-0028">Amino-acid biosynthesis</keyword>
<evidence type="ECO:0000313" key="17">
    <source>
        <dbReference type="Proteomes" id="UP000007383"/>
    </source>
</evidence>
<evidence type="ECO:0000313" key="16">
    <source>
        <dbReference type="EMBL" id="AFG38323.1"/>
    </source>
</evidence>
<feature type="active site" description="Proton donor" evidence="13">
    <location>
        <position position="741"/>
    </location>
</feature>
<dbReference type="EC" id="2.1.1.14" evidence="4"/>
<dbReference type="InterPro" id="IPR002629">
    <property type="entry name" value="Met_Synth_C/arc"/>
</dbReference>
<keyword evidence="9 12" id="KW-0862">Zinc</keyword>
<dbReference type="Gene3D" id="3.20.20.210">
    <property type="match status" value="2"/>
</dbReference>
<dbReference type="STRING" id="889378.Spiaf_2290"/>
<dbReference type="OrthoDB" id="244285at2"/>
<feature type="binding site" evidence="11">
    <location>
        <position position="119"/>
    </location>
    <ligand>
        <name>5-methyltetrahydropteroyltri-L-glutamate</name>
        <dbReference type="ChEBI" id="CHEBI:58207"/>
    </ligand>
</feature>
<evidence type="ECO:0000256" key="3">
    <source>
        <dbReference type="ARBA" id="ARBA00009553"/>
    </source>
</evidence>
<dbReference type="PIRSF" id="PIRSF000382">
    <property type="entry name" value="MeTrfase_B12_ind"/>
    <property type="match status" value="1"/>
</dbReference>
<feature type="binding site" evidence="12">
    <location>
        <position position="688"/>
    </location>
    <ligand>
        <name>Zn(2+)</name>
        <dbReference type="ChEBI" id="CHEBI:29105"/>
        <label>1</label>
        <note>catalytic</note>
    </ligand>
</feature>
<dbReference type="eggNOG" id="COG0620">
    <property type="taxonomic scope" value="Bacteria"/>
</dbReference>
<dbReference type="GO" id="GO:0003871">
    <property type="term" value="F:5-methyltetrahydropteroyltriglutamate-homocysteine S-methyltransferase activity"/>
    <property type="evidence" value="ECO:0007669"/>
    <property type="project" value="UniProtKB-EC"/>
</dbReference>
<evidence type="ECO:0000256" key="2">
    <source>
        <dbReference type="ARBA" id="ARBA00004681"/>
    </source>
</evidence>
<dbReference type="HOGENOM" id="CLU_013175_0_0_12"/>
<evidence type="ECO:0000256" key="9">
    <source>
        <dbReference type="ARBA" id="ARBA00022833"/>
    </source>
</evidence>
<dbReference type="InterPro" id="IPR013215">
    <property type="entry name" value="Cbl-indep_Met_Synth_N"/>
</dbReference>
<reference evidence="17" key="1">
    <citation type="journal article" date="2013" name="Stand. Genomic Sci.">
        <title>Complete genome sequence of the halophilic bacterium Spirochaeta africana type strain (Z-7692(T)) from the alkaline Lake Magadi in the East African Rift.</title>
        <authorList>
            <person name="Liolos K."/>
            <person name="Abt B."/>
            <person name="Scheuner C."/>
            <person name="Teshima H."/>
            <person name="Held B."/>
            <person name="Lapidus A."/>
            <person name="Nolan M."/>
            <person name="Lucas S."/>
            <person name="Deshpande S."/>
            <person name="Cheng J.F."/>
            <person name="Tapia R."/>
            <person name="Goodwin L.A."/>
            <person name="Pitluck S."/>
            <person name="Pagani I."/>
            <person name="Ivanova N."/>
            <person name="Mavromatis K."/>
            <person name="Mikhailova N."/>
            <person name="Huntemann M."/>
            <person name="Pati A."/>
            <person name="Chen A."/>
            <person name="Palaniappan K."/>
            <person name="Land M."/>
            <person name="Rohde M."/>
            <person name="Tindall B.J."/>
            <person name="Detter J.C."/>
            <person name="Goker M."/>
            <person name="Bristow J."/>
            <person name="Eisen J.A."/>
            <person name="Markowitz V."/>
            <person name="Hugenholtz P."/>
            <person name="Woyke T."/>
            <person name="Klenk H.P."/>
            <person name="Kyrpides N.C."/>
        </authorList>
    </citation>
    <scope>NUCLEOTIDE SEQUENCE</scope>
    <source>
        <strain evidence="17">ATCC 700263 / DSM 8902 / Z-7692</strain>
    </source>
</reference>
<evidence type="ECO:0000259" key="14">
    <source>
        <dbReference type="Pfam" id="PF01717"/>
    </source>
</evidence>
<dbReference type="GO" id="GO:0032259">
    <property type="term" value="P:methylation"/>
    <property type="evidence" value="ECO:0007669"/>
    <property type="project" value="UniProtKB-KW"/>
</dbReference>
<dbReference type="InterPro" id="IPR006276">
    <property type="entry name" value="Cobalamin-indep_Met_synthase"/>
</dbReference>
<accession>H9ULD0</accession>
<protein>
    <recommendedName>
        <fullName evidence="4">5-methyltetrahydropteroyltriglutamate--homocysteine S-methyltransferase</fullName>
        <ecNumber evidence="4">2.1.1.14</ecNumber>
    </recommendedName>
</protein>
<feature type="binding site" evidence="11">
    <location>
        <position position="608"/>
    </location>
    <ligand>
        <name>5-methyltetrahydropteroyltri-L-glutamate</name>
        <dbReference type="ChEBI" id="CHEBI:58207"/>
    </ligand>
</feature>
<evidence type="ECO:0000256" key="11">
    <source>
        <dbReference type="PIRSR" id="PIRSR000382-1"/>
    </source>
</evidence>
<feature type="binding site" evidence="11">
    <location>
        <position position="646"/>
    </location>
    <ligand>
        <name>L-methionine</name>
        <dbReference type="ChEBI" id="CHEBI:57844"/>
    </ligand>
</feature>
<feature type="domain" description="Cobalamin-independent methionine synthase MetE N-terminal" evidence="15">
    <location>
        <begin position="4"/>
        <end position="353"/>
    </location>
</feature>
<evidence type="ECO:0000256" key="7">
    <source>
        <dbReference type="ARBA" id="ARBA00022679"/>
    </source>
</evidence>
<dbReference type="InterPro" id="IPR038071">
    <property type="entry name" value="UROD/MetE-like_sf"/>
</dbReference>
<dbReference type="KEGG" id="sfc:Spiaf_2290"/>
<evidence type="ECO:0000256" key="4">
    <source>
        <dbReference type="ARBA" id="ARBA00012034"/>
    </source>
</evidence>
<dbReference type="CDD" id="cd03311">
    <property type="entry name" value="CIMS_C_terminal_like"/>
    <property type="match status" value="1"/>
</dbReference>